<keyword evidence="3" id="KW-1185">Reference proteome</keyword>
<sequence>MEFLTAEVILRVLAVLSGMLLARFYARKRVSHLKAILHAVAVLLVGSFLMTVLTRLALPELLLDAADLLVSFAAGWVYGRHRLDSSIFSRD</sequence>
<feature type="transmembrane region" description="Helical" evidence="1">
    <location>
        <begin position="35"/>
        <end position="55"/>
    </location>
</feature>
<evidence type="ECO:0000313" key="3">
    <source>
        <dbReference type="Proteomes" id="UP000199476"/>
    </source>
</evidence>
<reference evidence="2 3" key="1">
    <citation type="submission" date="2016-10" db="EMBL/GenBank/DDBJ databases">
        <authorList>
            <person name="de Groot N.N."/>
        </authorList>
    </citation>
    <scope>NUCLEOTIDE SEQUENCE [LARGE SCALE GENOMIC DNA]</scope>
    <source>
        <strain evidence="2 3">SLAS-1</strain>
    </source>
</reference>
<keyword evidence="1" id="KW-1133">Transmembrane helix</keyword>
<dbReference type="RefSeq" id="WP_089757627.1">
    <property type="nucleotide sequence ID" value="NZ_FNGO01000001.1"/>
</dbReference>
<evidence type="ECO:0000256" key="1">
    <source>
        <dbReference type="SAM" id="Phobius"/>
    </source>
</evidence>
<gene>
    <name evidence="2" type="ORF">SAMN04488692_101115</name>
</gene>
<evidence type="ECO:0000313" key="2">
    <source>
        <dbReference type="EMBL" id="SDL08464.1"/>
    </source>
</evidence>
<feature type="transmembrane region" description="Helical" evidence="1">
    <location>
        <begin position="6"/>
        <end position="26"/>
    </location>
</feature>
<dbReference type="Proteomes" id="UP000199476">
    <property type="component" value="Unassembled WGS sequence"/>
</dbReference>
<accession>A0A1G9H6T0</accession>
<keyword evidence="1" id="KW-0812">Transmembrane</keyword>
<proteinExistence type="predicted"/>
<dbReference type="STRING" id="321763.SAMN04488692_101115"/>
<dbReference type="AlphaFoldDB" id="A0A1G9H6T0"/>
<dbReference type="EMBL" id="FNGO01000001">
    <property type="protein sequence ID" value="SDL08464.1"/>
    <property type="molecule type" value="Genomic_DNA"/>
</dbReference>
<keyword evidence="1" id="KW-0472">Membrane</keyword>
<protein>
    <submittedName>
        <fullName evidence="2">Uncharacterized protein</fullName>
    </submittedName>
</protein>
<name>A0A1G9H6T0_9FIRM</name>
<organism evidence="2 3">
    <name type="scientific">Halarsenatibacter silvermanii</name>
    <dbReference type="NCBI Taxonomy" id="321763"/>
    <lineage>
        <taxon>Bacteria</taxon>
        <taxon>Bacillati</taxon>
        <taxon>Bacillota</taxon>
        <taxon>Clostridia</taxon>
        <taxon>Halanaerobiales</taxon>
        <taxon>Halarsenatibacteraceae</taxon>
        <taxon>Halarsenatibacter</taxon>
    </lineage>
</organism>